<dbReference type="AlphaFoldDB" id="A0A0V1H747"/>
<protein>
    <submittedName>
        <fullName evidence="1">Uncharacterized protein</fullName>
    </submittedName>
</protein>
<name>A0A0V1H747_9BILA</name>
<organism evidence="1 2">
    <name type="scientific">Trichinella zimbabwensis</name>
    <dbReference type="NCBI Taxonomy" id="268475"/>
    <lineage>
        <taxon>Eukaryota</taxon>
        <taxon>Metazoa</taxon>
        <taxon>Ecdysozoa</taxon>
        <taxon>Nematoda</taxon>
        <taxon>Enoplea</taxon>
        <taxon>Dorylaimia</taxon>
        <taxon>Trichinellida</taxon>
        <taxon>Trichinellidae</taxon>
        <taxon>Trichinella</taxon>
    </lineage>
</organism>
<evidence type="ECO:0000313" key="1">
    <source>
        <dbReference type="EMBL" id="KRZ06118.1"/>
    </source>
</evidence>
<reference evidence="1 2" key="1">
    <citation type="submission" date="2015-01" db="EMBL/GenBank/DDBJ databases">
        <title>Evolution of Trichinella species and genotypes.</title>
        <authorList>
            <person name="Korhonen P.K."/>
            <person name="Edoardo P."/>
            <person name="Giuseppe L.R."/>
            <person name="Gasser R.B."/>
        </authorList>
    </citation>
    <scope>NUCLEOTIDE SEQUENCE [LARGE SCALE GENOMIC DNA]</scope>
    <source>
        <strain evidence="1">ISS1029</strain>
    </source>
</reference>
<dbReference type="Proteomes" id="UP000055024">
    <property type="component" value="Unassembled WGS sequence"/>
</dbReference>
<gene>
    <name evidence="1" type="ORF">T11_15588</name>
</gene>
<comment type="caution">
    <text evidence="1">The sequence shown here is derived from an EMBL/GenBank/DDBJ whole genome shotgun (WGS) entry which is preliminary data.</text>
</comment>
<evidence type="ECO:0000313" key="2">
    <source>
        <dbReference type="Proteomes" id="UP000055024"/>
    </source>
</evidence>
<dbReference type="EMBL" id="JYDP01000125">
    <property type="protein sequence ID" value="KRZ06118.1"/>
    <property type="molecule type" value="Genomic_DNA"/>
</dbReference>
<sequence length="123" mass="13864">MANENKLAQETGSERKRADEDWHSFIEYLLILARHIKLVQRDRTTNRDVFRLLPASDITRVGKLVLIIHVNGISGSVKNRLTQPNTICSSREAIVISAIERLLVVMNGTFNAQFEFIVDTGTG</sequence>
<keyword evidence="2" id="KW-1185">Reference proteome</keyword>
<proteinExistence type="predicted"/>
<dbReference type="OrthoDB" id="10534390at2759"/>
<accession>A0A0V1H747</accession>